<keyword evidence="8" id="KW-1185">Reference proteome</keyword>
<evidence type="ECO:0000256" key="4">
    <source>
        <dbReference type="ARBA" id="ARBA00025878"/>
    </source>
</evidence>
<dbReference type="Proteomes" id="UP000887561">
    <property type="component" value="Unplaced"/>
</dbReference>
<dbReference type="SMART" id="SM00116">
    <property type="entry name" value="CBS"/>
    <property type="match status" value="4"/>
</dbReference>
<organism evidence="8 9">
    <name type="scientific">Meloidogyne javanica</name>
    <name type="common">Root-knot nematode worm</name>
    <dbReference type="NCBI Taxonomy" id="6303"/>
    <lineage>
        <taxon>Eukaryota</taxon>
        <taxon>Metazoa</taxon>
        <taxon>Ecdysozoa</taxon>
        <taxon>Nematoda</taxon>
        <taxon>Chromadorea</taxon>
        <taxon>Rhabditida</taxon>
        <taxon>Tylenchina</taxon>
        <taxon>Tylenchomorpha</taxon>
        <taxon>Tylenchoidea</taxon>
        <taxon>Meloidogynidae</taxon>
        <taxon>Meloidogyninae</taxon>
        <taxon>Meloidogyne</taxon>
        <taxon>Meloidogyne incognita group</taxon>
    </lineage>
</organism>
<dbReference type="PROSITE" id="PS51371">
    <property type="entry name" value="CBS"/>
    <property type="match status" value="4"/>
</dbReference>
<keyword evidence="2" id="KW-0677">Repeat</keyword>
<dbReference type="GO" id="GO:0031588">
    <property type="term" value="C:nucleotide-activated protein kinase complex"/>
    <property type="evidence" value="ECO:0007669"/>
    <property type="project" value="TreeGrafter"/>
</dbReference>
<dbReference type="InterPro" id="IPR046342">
    <property type="entry name" value="CBS_dom_sf"/>
</dbReference>
<name>A0A915MVH8_MELJA</name>
<evidence type="ECO:0000256" key="1">
    <source>
        <dbReference type="ARBA" id="ARBA00006750"/>
    </source>
</evidence>
<dbReference type="Gene3D" id="3.10.580.10">
    <property type="entry name" value="CBS-domain"/>
    <property type="match status" value="2"/>
</dbReference>
<dbReference type="GO" id="GO:0005737">
    <property type="term" value="C:cytoplasm"/>
    <property type="evidence" value="ECO:0007669"/>
    <property type="project" value="TreeGrafter"/>
</dbReference>
<reference evidence="9" key="1">
    <citation type="submission" date="2022-11" db="UniProtKB">
        <authorList>
            <consortium name="WormBaseParasite"/>
        </authorList>
    </citation>
    <scope>IDENTIFICATION</scope>
</reference>
<feature type="region of interest" description="Disordered" evidence="6">
    <location>
        <begin position="215"/>
        <end position="249"/>
    </location>
</feature>
<dbReference type="PANTHER" id="PTHR13780">
    <property type="entry name" value="AMP-ACTIVATED PROTEIN KINASE, GAMMA REGULATORY SUBUNIT"/>
    <property type="match status" value="1"/>
</dbReference>
<dbReference type="GO" id="GO:0005634">
    <property type="term" value="C:nucleus"/>
    <property type="evidence" value="ECO:0007669"/>
    <property type="project" value="TreeGrafter"/>
</dbReference>
<dbReference type="GO" id="GO:0016208">
    <property type="term" value="F:AMP binding"/>
    <property type="evidence" value="ECO:0007669"/>
    <property type="project" value="TreeGrafter"/>
</dbReference>
<dbReference type="WBParaSite" id="scaffold5897_cov436.g10150">
    <property type="protein sequence ID" value="scaffold5897_cov436.g10150"/>
    <property type="gene ID" value="scaffold5897_cov436.g10150"/>
</dbReference>
<protein>
    <submittedName>
        <fullName evidence="9">CBS domain-containing protein</fullName>
    </submittedName>
</protein>
<dbReference type="CDD" id="cd04618">
    <property type="entry name" value="CBS_euAMPK_gamma-like_repeat1"/>
    <property type="match status" value="1"/>
</dbReference>
<evidence type="ECO:0000313" key="9">
    <source>
        <dbReference type="WBParaSite" id="scaffold5897_cov436.g10150"/>
    </source>
</evidence>
<evidence type="ECO:0000259" key="7">
    <source>
        <dbReference type="PROSITE" id="PS51371"/>
    </source>
</evidence>
<dbReference type="SUPFAM" id="SSF54631">
    <property type="entry name" value="CBS-domain pair"/>
    <property type="match status" value="2"/>
</dbReference>
<dbReference type="InterPro" id="IPR000644">
    <property type="entry name" value="CBS_dom"/>
</dbReference>
<evidence type="ECO:0000256" key="3">
    <source>
        <dbReference type="ARBA" id="ARBA00023122"/>
    </source>
</evidence>
<evidence type="ECO:0000256" key="2">
    <source>
        <dbReference type="ARBA" id="ARBA00022737"/>
    </source>
</evidence>
<dbReference type="CDD" id="cd04641">
    <property type="entry name" value="CBS_euAMPK_gamma-like_repeat2"/>
    <property type="match status" value="1"/>
</dbReference>
<feature type="domain" description="CBS" evidence="7">
    <location>
        <begin position="541"/>
        <end position="600"/>
    </location>
</feature>
<comment type="similarity">
    <text evidence="1">Belongs to the 5'-AMP-activated protein kinase gamma subunit family.</text>
</comment>
<dbReference type="PANTHER" id="PTHR13780:SF35">
    <property type="entry name" value="LD22662P"/>
    <property type="match status" value="1"/>
</dbReference>
<accession>A0A915MVH8</accession>
<dbReference type="InterPro" id="IPR050511">
    <property type="entry name" value="AMPK_gamma/SDS23_families"/>
</dbReference>
<dbReference type="AlphaFoldDB" id="A0A915MVH8"/>
<sequence length="709" mass="78886">MLPTQQPGVSVSSAPALSPNKSIKQRQRQRTLNEQLDLLDRQFCVEVDVQMANRMDSISVSTPTSKDFYKQKGVNKMFSKSLDGVFQPDDLSQSPYSPPTKTSRIQNFFRYYSPNPVTQHQALHKGHYGGKHSPFDFSTSARPSMTNVMHAQQSKSISDFGPSSFGSRIVLIPPTTENAAGFAFGVWVLYYMFGNNSGKGKGSIRKAIYKQLARPNTSANENTSISTTDRGCQQEPKPRPPSFTFSSPSGANVAAANNLSMVGTLAVSSPAAIASDENASGMNIPFSDNAIPPSSSAPEATVERQNLFLHPKQLNNGHQMTRVPCHQQHYRSISDSPKYVNTTGKASLLATNSPAPLLIPLGNKSQEAVYSLFMKAHKCYDIVPTSSKLVVFDTQLPVSKAFFALVYNGVRAAPLWDSSTQEFVGMLTITDFIQILHRYYKNDQMEEGVKLEEHKISTWRDIFKADCNLRPFITVDPTESLYRAVQLLCEHKIHRLPVMEHSTGNILYILTHKRLIKFLHLYISDLPKPAFMDKTPKELGIGSWENILTIDKSTPLIEAMKTFLSKRVSALPLIDSDGKVVDIYAKFDVINLAADKTYDKLDVTVYEALKQRSEWFEGVRRCSDKDSLNRVIDILVKAEVHRLVAVDDENRAVGIISLSDVLRHLILELPGSKDIERQIANAMGAREPSDTGIVDLESSIEDVHVAQRV</sequence>
<comment type="subunit">
    <text evidence="4">AMPK is a heterotrimer of an alpha catalytic subunit (PRKAA1 or PRKAA2), a beta (PRKAB1 or PRKAB2) and a gamma non-catalytic subunits (PRKAG1, PRKAG2 or PRKAG3). Interacts with FNIP1 and FNIP2.</text>
</comment>
<proteinExistence type="inferred from homology"/>
<evidence type="ECO:0000256" key="5">
    <source>
        <dbReference type="PROSITE-ProRule" id="PRU00703"/>
    </source>
</evidence>
<dbReference type="Pfam" id="PF00571">
    <property type="entry name" value="CBS"/>
    <property type="match status" value="4"/>
</dbReference>
<dbReference type="GO" id="GO:0019887">
    <property type="term" value="F:protein kinase regulator activity"/>
    <property type="evidence" value="ECO:0007669"/>
    <property type="project" value="TreeGrafter"/>
</dbReference>
<feature type="domain" description="CBS" evidence="7">
    <location>
        <begin position="468"/>
        <end position="526"/>
    </location>
</feature>
<evidence type="ECO:0000256" key="6">
    <source>
        <dbReference type="SAM" id="MobiDB-lite"/>
    </source>
</evidence>
<feature type="compositionally biased region" description="Polar residues" evidence="6">
    <location>
        <begin position="215"/>
        <end position="231"/>
    </location>
</feature>
<feature type="domain" description="CBS" evidence="7">
    <location>
        <begin position="612"/>
        <end position="671"/>
    </location>
</feature>
<keyword evidence="3 5" id="KW-0129">CBS domain</keyword>
<feature type="domain" description="CBS" evidence="7">
    <location>
        <begin position="384"/>
        <end position="444"/>
    </location>
</feature>
<dbReference type="GO" id="GO:0019901">
    <property type="term" value="F:protein kinase binding"/>
    <property type="evidence" value="ECO:0007669"/>
    <property type="project" value="TreeGrafter"/>
</dbReference>
<feature type="region of interest" description="Disordered" evidence="6">
    <location>
        <begin position="1"/>
        <end position="29"/>
    </location>
</feature>
<evidence type="ECO:0000313" key="8">
    <source>
        <dbReference type="Proteomes" id="UP000887561"/>
    </source>
</evidence>
<feature type="compositionally biased region" description="Polar residues" evidence="6">
    <location>
        <begin position="1"/>
        <end position="22"/>
    </location>
</feature>